<dbReference type="InterPro" id="IPR057630">
    <property type="entry name" value="Terminase_6"/>
</dbReference>
<reference evidence="5 6" key="1">
    <citation type="submission" date="2020-08" db="EMBL/GenBank/DDBJ databases">
        <title>novel species in genus Corynebacterium.</title>
        <authorList>
            <person name="Zhang G."/>
        </authorList>
    </citation>
    <scope>NUCLEOTIDE SEQUENCE [LARGE SCALE GENOMIC DNA]</scope>
    <source>
        <strain evidence="5 6">zg-917</strain>
        <strain evidence="4">Zg-917</strain>
    </source>
</reference>
<name>A0A7H0JWN3_9CORY</name>
<dbReference type="Proteomes" id="UP000642876">
    <property type="component" value="Unassembled WGS sequence"/>
</dbReference>
<feature type="domain" description="Terminase small subunit actinomycetes phage-type" evidence="2">
    <location>
        <begin position="10"/>
        <end position="98"/>
    </location>
</feature>
<evidence type="ECO:0000313" key="3">
    <source>
        <dbReference type="EMBL" id="MBC3178137.1"/>
    </source>
</evidence>
<evidence type="ECO:0000256" key="1">
    <source>
        <dbReference type="SAM" id="MobiDB-lite"/>
    </source>
</evidence>
<dbReference type="Pfam" id="PF23931">
    <property type="entry name" value="Terminase_6"/>
    <property type="match status" value="1"/>
</dbReference>
<evidence type="ECO:0000259" key="2">
    <source>
        <dbReference type="Pfam" id="PF23931"/>
    </source>
</evidence>
<evidence type="ECO:0000313" key="5">
    <source>
        <dbReference type="Proteomes" id="UP000516235"/>
    </source>
</evidence>
<gene>
    <name evidence="3" type="ORF">H7348_02215</name>
    <name evidence="4" type="ORF">IAU68_06985</name>
</gene>
<sequence>MSDSLAASVLRSVKARGDDIGEKDQALVDLAVRYALQIDAGINAGGQAATKALYLGPHLVKALERLGCTPVVVKEEGQKSSGNPGGPVVDELSALRSRHRGGA</sequence>
<organism evidence="4 5">
    <name type="scientific">Corynebacterium lujinxingii</name>
    <dbReference type="NCBI Taxonomy" id="2763010"/>
    <lineage>
        <taxon>Bacteria</taxon>
        <taxon>Bacillati</taxon>
        <taxon>Actinomycetota</taxon>
        <taxon>Actinomycetes</taxon>
        <taxon>Mycobacteriales</taxon>
        <taxon>Corynebacteriaceae</taxon>
        <taxon>Corynebacterium</taxon>
    </lineage>
</organism>
<accession>A0A7H0JWN3</accession>
<evidence type="ECO:0000313" key="4">
    <source>
        <dbReference type="EMBL" id="QNP89449.1"/>
    </source>
</evidence>
<dbReference type="EMBL" id="JACMYE010000001">
    <property type="protein sequence ID" value="MBC3178137.1"/>
    <property type="molecule type" value="Genomic_DNA"/>
</dbReference>
<dbReference type="Proteomes" id="UP000516235">
    <property type="component" value="Chromosome"/>
</dbReference>
<keyword evidence="6" id="KW-1185">Reference proteome</keyword>
<proteinExistence type="predicted"/>
<dbReference type="AlphaFoldDB" id="A0A7H0JWN3"/>
<dbReference type="RefSeq" id="WP_171192593.1">
    <property type="nucleotide sequence ID" value="NZ_CP061032.1"/>
</dbReference>
<feature type="region of interest" description="Disordered" evidence="1">
    <location>
        <begin position="75"/>
        <end position="103"/>
    </location>
</feature>
<protein>
    <recommendedName>
        <fullName evidence="2">Terminase small subunit actinomycetes phage-type domain-containing protein</fullName>
    </recommendedName>
</protein>
<dbReference type="KEGG" id="cluj:IAU68_06985"/>
<evidence type="ECO:0000313" key="6">
    <source>
        <dbReference type="Proteomes" id="UP000642876"/>
    </source>
</evidence>
<dbReference type="EMBL" id="CP061032">
    <property type="protein sequence ID" value="QNP89449.1"/>
    <property type="molecule type" value="Genomic_DNA"/>
</dbReference>